<sequence length="226" mass="24011">MNERDQNTPAVDSDLQQTSTQAVNAGRRKIATGGVAGAGVLLSVTSRSAFGTSVWGTCTGSEIASGNLSNAGTPRPCGCSPGYWKSSNQNGSALWDNVSIFSPYLKSAKFNTVFGCAFYASGNVTLQQAVDQTTSALGSWCPSNKVNSMRNVAFHAVAALLNAQFYGDRFPFSDMQTATGVITVFRNAFTSGTSALTTQFSDRFKSFYSSYPNLWCNGSQESSIQV</sequence>
<evidence type="ECO:0000313" key="3">
    <source>
        <dbReference type="Proteomes" id="UP000005019"/>
    </source>
</evidence>
<feature type="compositionally biased region" description="Polar residues" evidence="1">
    <location>
        <begin position="7"/>
        <end position="23"/>
    </location>
</feature>
<accession>F5RDL8</accession>
<dbReference type="AlphaFoldDB" id="F5RDL8"/>
<dbReference type="STRING" id="1000565.METUNv1_02385"/>
<gene>
    <name evidence="2" type="ORF">METUNv1_02385</name>
</gene>
<keyword evidence="3" id="KW-1185">Reference proteome</keyword>
<organism evidence="2 3">
    <name type="scientific">Methyloversatilis universalis (strain ATCC BAA-1314 / DSM 25237 / JCM 13912 / CCUG 52030 / FAM5)</name>
    <dbReference type="NCBI Taxonomy" id="1000565"/>
    <lineage>
        <taxon>Bacteria</taxon>
        <taxon>Pseudomonadati</taxon>
        <taxon>Pseudomonadota</taxon>
        <taxon>Betaproteobacteria</taxon>
        <taxon>Nitrosomonadales</taxon>
        <taxon>Sterolibacteriaceae</taxon>
        <taxon>Methyloversatilis</taxon>
    </lineage>
</organism>
<evidence type="ECO:0000313" key="2">
    <source>
        <dbReference type="EMBL" id="EGK70999.1"/>
    </source>
</evidence>
<reference evidence="2 3" key="1">
    <citation type="journal article" date="2011" name="J. Bacteriol.">
        <title>Genome sequence of Methyloversatilis universalis FAM5T, a methylotrophic representative of the order Rhodocyclales.</title>
        <authorList>
            <person name="Kittichotirat W."/>
            <person name="Good N.M."/>
            <person name="Hall R."/>
            <person name="Bringel F."/>
            <person name="Lajus A."/>
            <person name="Medigue C."/>
            <person name="Smalley N.E."/>
            <person name="Beck D."/>
            <person name="Bumgarner R."/>
            <person name="Vuilleumier S."/>
            <person name="Kalyuzhnaya M.G."/>
        </authorList>
    </citation>
    <scope>NUCLEOTIDE SEQUENCE [LARGE SCALE GENOMIC DNA]</scope>
    <source>
        <strain evidence="3">ATCC BAA-1314 / JCM 13912 / FAM5</strain>
    </source>
</reference>
<proteinExistence type="predicted"/>
<feature type="region of interest" description="Disordered" evidence="1">
    <location>
        <begin position="1"/>
        <end position="23"/>
    </location>
</feature>
<name>F5RDL8_METUF</name>
<protein>
    <submittedName>
        <fullName evidence="2">Uncharacterized protein</fullName>
    </submittedName>
</protein>
<comment type="caution">
    <text evidence="2">The sequence shown here is derived from an EMBL/GenBank/DDBJ whole genome shotgun (WGS) entry which is preliminary data.</text>
</comment>
<dbReference type="RefSeq" id="WP_008061927.1">
    <property type="nucleotide sequence ID" value="NZ_AFHG01000052.1"/>
</dbReference>
<dbReference type="OrthoDB" id="6195511at2"/>
<evidence type="ECO:0000256" key="1">
    <source>
        <dbReference type="SAM" id="MobiDB-lite"/>
    </source>
</evidence>
<dbReference type="eggNOG" id="ENOG5031CIB">
    <property type="taxonomic scope" value="Bacteria"/>
</dbReference>
<dbReference type="EMBL" id="AFHG01000052">
    <property type="protein sequence ID" value="EGK70999.1"/>
    <property type="molecule type" value="Genomic_DNA"/>
</dbReference>
<dbReference type="Proteomes" id="UP000005019">
    <property type="component" value="Unassembled WGS sequence"/>
</dbReference>